<accession>A0A7L4MPW0</accession>
<feature type="region of interest" description="Disordered" evidence="2">
    <location>
        <begin position="313"/>
        <end position="332"/>
    </location>
</feature>
<evidence type="ECO:0000313" key="4">
    <source>
        <dbReference type="Proteomes" id="UP000583049"/>
    </source>
</evidence>
<dbReference type="Proteomes" id="UP000583049">
    <property type="component" value="Unassembled WGS sequence"/>
</dbReference>
<sequence length="473" mass="53128">QEEQLRTVQEEKEFQRQKLQEEMEEYKEQSKQHSLTIVALEGRLLEAKRQQKTLEEEKAALVEKMEGNEGLRGMSLYWEPSWVTFAVTFVRKFREELAAAQSALRSKDAVIAGLTKELGETRARMSDMRGGHTPSLSQLCIGRAGVLTGAWLVQQSRKGVSSAAFAPLKSTGRVSDEVLVGFALGSCQVTGDFQRGCIAARFKLSSWRARCRLGENWSVVFFQEPALDLADLGAKCRGLRHEETIRRQKEGLAELRERVKTLEKGQSSAVMKKGSEPLVVLVKDLPEEIVQETGLKKEPAPTFGTKLKVGKAPGHVPNGGSHEAADGAASSERDVVTDLGEKMYLEVIGALGSLMKVEELSGMQSLKHLPLEEREKAGLQRRKGLELLYDKVRNLKSRLERKEEMVKDYEASVEQLRLNQASLRRCQEEMSKLEDEAYREAEEKALLKEALERTQLQLSQEKKLLRAAKLHKV</sequence>
<feature type="non-terminal residue" evidence="3">
    <location>
        <position position="1"/>
    </location>
</feature>
<proteinExistence type="predicted"/>
<evidence type="ECO:0000256" key="1">
    <source>
        <dbReference type="SAM" id="Coils"/>
    </source>
</evidence>
<dbReference type="AlphaFoldDB" id="A0A7L4MPW0"/>
<gene>
    <name evidence="3" type="primary">Fhad1_3</name>
    <name evidence="3" type="ORF">GLAPRA_R11405</name>
</gene>
<comment type="caution">
    <text evidence="3">The sequence shown here is derived from an EMBL/GenBank/DDBJ whole genome shotgun (WGS) entry which is preliminary data.</text>
</comment>
<feature type="coiled-coil region" evidence="1">
    <location>
        <begin position="2"/>
        <end position="64"/>
    </location>
</feature>
<name>A0A7L4MPW0_GLAPT</name>
<keyword evidence="1" id="KW-0175">Coiled coil</keyword>
<reference evidence="3 4" key="1">
    <citation type="submission" date="2019-09" db="EMBL/GenBank/DDBJ databases">
        <title>Bird 10,000 Genomes (B10K) Project - Family phase.</title>
        <authorList>
            <person name="Zhang G."/>
        </authorList>
    </citation>
    <scope>NUCLEOTIDE SEQUENCE [LARGE SCALE GENOMIC DNA]</scope>
    <source>
        <strain evidence="3">B10K-CU-031-08</strain>
        <tissue evidence="3">Muscle</tissue>
    </source>
</reference>
<evidence type="ECO:0000256" key="2">
    <source>
        <dbReference type="SAM" id="MobiDB-lite"/>
    </source>
</evidence>
<protein>
    <submittedName>
        <fullName evidence="3">FHAD1 protein</fullName>
    </submittedName>
</protein>
<feature type="coiled-coil region" evidence="1">
    <location>
        <begin position="382"/>
        <end position="468"/>
    </location>
</feature>
<evidence type="ECO:0000313" key="3">
    <source>
        <dbReference type="EMBL" id="NXY79823.1"/>
    </source>
</evidence>
<keyword evidence="4" id="KW-1185">Reference proteome</keyword>
<dbReference type="EMBL" id="VWPO01006290">
    <property type="protein sequence ID" value="NXY79823.1"/>
    <property type="molecule type" value="Genomic_DNA"/>
</dbReference>
<organism evidence="3 4">
    <name type="scientific">Glareola pratincola</name>
    <name type="common">Collared pratincole</name>
    <name type="synonym">Hirundo pratincola</name>
    <dbReference type="NCBI Taxonomy" id="43316"/>
    <lineage>
        <taxon>Eukaryota</taxon>
        <taxon>Metazoa</taxon>
        <taxon>Chordata</taxon>
        <taxon>Craniata</taxon>
        <taxon>Vertebrata</taxon>
        <taxon>Euteleostomi</taxon>
        <taxon>Archelosauria</taxon>
        <taxon>Archosauria</taxon>
        <taxon>Dinosauria</taxon>
        <taxon>Saurischia</taxon>
        <taxon>Theropoda</taxon>
        <taxon>Coelurosauria</taxon>
        <taxon>Aves</taxon>
        <taxon>Neognathae</taxon>
        <taxon>Neoaves</taxon>
        <taxon>Charadriiformes</taxon>
        <taxon>Glareolidae</taxon>
        <taxon>Glareola</taxon>
    </lineage>
</organism>
<feature type="non-terminal residue" evidence="3">
    <location>
        <position position="473"/>
    </location>
</feature>